<protein>
    <submittedName>
        <fullName evidence="2">DUF1177 domain-containing protein</fullName>
    </submittedName>
</protein>
<keyword evidence="3" id="KW-1185">Reference proteome</keyword>
<comment type="caution">
    <text evidence="2">The sequence shown here is derived from an EMBL/GenBank/DDBJ whole genome shotgun (WGS) entry which is preliminary data.</text>
</comment>
<dbReference type="InterPro" id="IPR009561">
    <property type="entry name" value="DUF1177"/>
</dbReference>
<sequence>MLKHVLDVIDRLDDPHADGKALAALLDEAAGPEGARAEVTRVEGDKGHTDFVTVRIPGTRGRTAGGDAPTLGIVGRLGGVGARPGVTGFVSDGDGAAAALAAAAKLLSMRARGDALPGDVIVATHVCPDAPTQPHDPVPFMDSPVDIATMNEHEVTAEMDAVLSIDTTKGNTVINHRGLALSPTVRSGYILRVSPALADLLAIVTGEPAVTFPITTQDITPYGNGVHHINSILQPATATDAPVAGLAITSAAAVPGCATGASHETDIAAAARFAVEAAKGFGAGSLDFHDRAEYEALVARYGSMSHLQTLGVPPRTGGAEPSAEGVPPSSGRQ</sequence>
<dbReference type="Proteomes" id="UP001595872">
    <property type="component" value="Unassembled WGS sequence"/>
</dbReference>
<gene>
    <name evidence="2" type="ORF">ACFPCY_31020</name>
</gene>
<proteinExistence type="predicted"/>
<evidence type="ECO:0000313" key="3">
    <source>
        <dbReference type="Proteomes" id="UP001595872"/>
    </source>
</evidence>
<dbReference type="RefSeq" id="WP_378261022.1">
    <property type="nucleotide sequence ID" value="NZ_JBHSIT010000010.1"/>
</dbReference>
<dbReference type="EMBL" id="JBHSIT010000010">
    <property type="protein sequence ID" value="MFC4911773.1"/>
    <property type="molecule type" value="Genomic_DNA"/>
</dbReference>
<name>A0ABV9U7B6_9ACTN</name>
<evidence type="ECO:0000256" key="1">
    <source>
        <dbReference type="SAM" id="MobiDB-lite"/>
    </source>
</evidence>
<feature type="region of interest" description="Disordered" evidence="1">
    <location>
        <begin position="309"/>
        <end position="333"/>
    </location>
</feature>
<dbReference type="Pfam" id="PF06675">
    <property type="entry name" value="DUF1177"/>
    <property type="match status" value="1"/>
</dbReference>
<accession>A0ABV9U7B6</accession>
<organism evidence="2 3">
    <name type="scientific">Actinomadura gamaensis</name>
    <dbReference type="NCBI Taxonomy" id="1763541"/>
    <lineage>
        <taxon>Bacteria</taxon>
        <taxon>Bacillati</taxon>
        <taxon>Actinomycetota</taxon>
        <taxon>Actinomycetes</taxon>
        <taxon>Streptosporangiales</taxon>
        <taxon>Thermomonosporaceae</taxon>
        <taxon>Actinomadura</taxon>
    </lineage>
</organism>
<evidence type="ECO:0000313" key="2">
    <source>
        <dbReference type="EMBL" id="MFC4911773.1"/>
    </source>
</evidence>
<reference evidence="3" key="1">
    <citation type="journal article" date="2019" name="Int. J. Syst. Evol. Microbiol.">
        <title>The Global Catalogue of Microorganisms (GCM) 10K type strain sequencing project: providing services to taxonomists for standard genome sequencing and annotation.</title>
        <authorList>
            <consortium name="The Broad Institute Genomics Platform"/>
            <consortium name="The Broad Institute Genome Sequencing Center for Infectious Disease"/>
            <person name="Wu L."/>
            <person name="Ma J."/>
        </authorList>
    </citation>
    <scope>NUCLEOTIDE SEQUENCE [LARGE SCALE GENOMIC DNA]</scope>
    <source>
        <strain evidence="3">KLKA75</strain>
    </source>
</reference>